<accession>X1FBF8</accession>
<feature type="non-terminal residue" evidence="2">
    <location>
        <position position="156"/>
    </location>
</feature>
<keyword evidence="1" id="KW-1133">Transmembrane helix</keyword>
<dbReference type="InterPro" id="IPR047589">
    <property type="entry name" value="DUF11_rpt"/>
</dbReference>
<gene>
    <name evidence="2" type="ORF">S03H2_02678</name>
</gene>
<evidence type="ECO:0000313" key="2">
    <source>
        <dbReference type="EMBL" id="GAH26744.1"/>
    </source>
</evidence>
<feature type="transmembrane region" description="Helical" evidence="1">
    <location>
        <begin position="20"/>
        <end position="40"/>
    </location>
</feature>
<comment type="caution">
    <text evidence="2">The sequence shown here is derived from an EMBL/GenBank/DDBJ whole genome shotgun (WGS) entry which is preliminary data.</text>
</comment>
<dbReference type="NCBIfam" id="TIGR01451">
    <property type="entry name" value="B_ant_repeat"/>
    <property type="match status" value="1"/>
</dbReference>
<reference evidence="2" key="1">
    <citation type="journal article" date="2014" name="Front. Microbiol.">
        <title>High frequency of phylogenetically diverse reductive dehalogenase-homologous genes in deep subseafloor sedimentary metagenomes.</title>
        <authorList>
            <person name="Kawai M."/>
            <person name="Futagami T."/>
            <person name="Toyoda A."/>
            <person name="Takaki Y."/>
            <person name="Nishi S."/>
            <person name="Hori S."/>
            <person name="Arai W."/>
            <person name="Tsubouchi T."/>
            <person name="Morono Y."/>
            <person name="Uchiyama I."/>
            <person name="Ito T."/>
            <person name="Fujiyama A."/>
            <person name="Inagaki F."/>
            <person name="Takami H."/>
        </authorList>
    </citation>
    <scope>NUCLEOTIDE SEQUENCE</scope>
    <source>
        <strain evidence="2">Expedition CK06-06</strain>
    </source>
</reference>
<evidence type="ECO:0000256" key="1">
    <source>
        <dbReference type="SAM" id="Phobius"/>
    </source>
</evidence>
<sequence length="156" mass="18210">MSGLKEYFFKYKMDKKKILIIALAAILLVGGFIYLLFYLFTPNFDNLNYNFLETKANDPLSPGDTITYKIHYKNTGLRPVNEFKIIASLPEYSIFIEGSKNNSFDEENNVIEFDIGRLYSKRSGEVWYSVKLENPLDDKTLIKNENMKFVYRIGNK</sequence>
<protein>
    <submittedName>
        <fullName evidence="2">Uncharacterized protein</fullName>
    </submittedName>
</protein>
<dbReference type="AlphaFoldDB" id="X1FBF8"/>
<organism evidence="2">
    <name type="scientific">marine sediment metagenome</name>
    <dbReference type="NCBI Taxonomy" id="412755"/>
    <lineage>
        <taxon>unclassified sequences</taxon>
        <taxon>metagenomes</taxon>
        <taxon>ecological metagenomes</taxon>
    </lineage>
</organism>
<proteinExistence type="predicted"/>
<name>X1FBF8_9ZZZZ</name>
<keyword evidence="1" id="KW-0472">Membrane</keyword>
<dbReference type="EMBL" id="BARU01000923">
    <property type="protein sequence ID" value="GAH26744.1"/>
    <property type="molecule type" value="Genomic_DNA"/>
</dbReference>
<keyword evidence="1" id="KW-0812">Transmembrane</keyword>